<dbReference type="CDD" id="cd00200">
    <property type="entry name" value="WD40"/>
    <property type="match status" value="1"/>
</dbReference>
<feature type="repeat" description="WD" evidence="5">
    <location>
        <begin position="232"/>
        <end position="262"/>
    </location>
</feature>
<dbReference type="GO" id="GO:0005737">
    <property type="term" value="C:cytoplasm"/>
    <property type="evidence" value="ECO:0007669"/>
    <property type="project" value="UniProtKB-SubCell"/>
</dbReference>
<dbReference type="Gene3D" id="2.130.10.10">
    <property type="entry name" value="YVTN repeat-like/Quinoprotein amine dehydrogenase"/>
    <property type="match status" value="1"/>
</dbReference>
<dbReference type="OrthoDB" id="10265988at2759"/>
<dbReference type="FunFam" id="2.130.10.10:FF:000236">
    <property type="entry name" value="Polyubiquitin binding protein (Doa1/Ufd3)"/>
    <property type="match status" value="1"/>
</dbReference>
<dbReference type="EMBL" id="UIGY01000028">
    <property type="protein sequence ID" value="SUZ08738.1"/>
    <property type="molecule type" value="Genomic_DNA"/>
</dbReference>
<dbReference type="InterPro" id="IPR015155">
    <property type="entry name" value="PFU"/>
</dbReference>
<dbReference type="GO" id="GO:0043161">
    <property type="term" value="P:proteasome-mediated ubiquitin-dependent protein catabolic process"/>
    <property type="evidence" value="ECO:0007669"/>
    <property type="project" value="TreeGrafter"/>
</dbReference>
<dbReference type="PANTHER" id="PTHR19849">
    <property type="entry name" value="PHOSPHOLIPASE A-2-ACTIVATING PROTEIN"/>
    <property type="match status" value="1"/>
</dbReference>
<evidence type="ECO:0000256" key="1">
    <source>
        <dbReference type="ARBA" id="ARBA00004496"/>
    </source>
</evidence>
<dbReference type="Pfam" id="PF08324">
    <property type="entry name" value="PUL"/>
    <property type="match status" value="1"/>
</dbReference>
<proteinExistence type="predicted"/>
<dbReference type="GO" id="GO:0010992">
    <property type="term" value="P:ubiquitin recycling"/>
    <property type="evidence" value="ECO:0007669"/>
    <property type="project" value="TreeGrafter"/>
</dbReference>
<dbReference type="PROSITE" id="PS51396">
    <property type="entry name" value="PUL"/>
    <property type="match status" value="1"/>
</dbReference>
<dbReference type="InterPro" id="IPR011989">
    <property type="entry name" value="ARM-like"/>
</dbReference>
<dbReference type="InterPro" id="IPR036322">
    <property type="entry name" value="WD40_repeat_dom_sf"/>
</dbReference>
<evidence type="ECO:0000256" key="6">
    <source>
        <dbReference type="SAM" id="MobiDB-lite"/>
    </source>
</evidence>
<feature type="repeat" description="WD" evidence="5">
    <location>
        <begin position="10"/>
        <end position="50"/>
    </location>
</feature>
<dbReference type="PANTHER" id="PTHR19849:SF0">
    <property type="entry name" value="PHOSPHOLIPASE A-2-ACTIVATING PROTEIN"/>
    <property type="match status" value="1"/>
</dbReference>
<dbReference type="PROSITE" id="PS51394">
    <property type="entry name" value="PFU"/>
    <property type="match status" value="1"/>
</dbReference>
<comment type="subcellular location">
    <subcellularLocation>
        <location evidence="1">Cytoplasm</location>
    </subcellularLocation>
</comment>
<feature type="domain" description="PFU" evidence="7">
    <location>
        <begin position="371"/>
        <end position="467"/>
    </location>
</feature>
<reference evidence="9" key="1">
    <citation type="submission" date="2018-07" db="EMBL/GenBank/DDBJ databases">
        <authorList>
            <person name="Quirk P.G."/>
            <person name="Krulwich T.A."/>
        </authorList>
    </citation>
    <scope>NUCLEOTIDE SEQUENCE</scope>
    <source>
        <strain evidence="9">96224</strain>
    </source>
</reference>
<sequence>MTEYKLSATLTGHENDVRAVLHPASELVISASRDNTTRLWRKQSDNKVSFDSSIASKSGHWLNALTYLPPNNEYPEGLVFAAGKDLIIEVRQPSKASDENAEALLLGHSNTICALDIDPSGTFVVSGAWDHEVRIWPVGKWECESILENHEGSVWAVLAFSSEIIITGCADQKVRIFHKAGNLLKAFQASKSPVRALCRLPKDHVSGGDFASADNDGVIRFWTLAGKQVDEARGHESFIYSLASLPSGEIISSGEDRTLRIWRGNECIQTITHPAVSVWSVAACLENGDIVSGASDKIVRVFTRSAERIADEETMRDFESAVKSTAIPQQTMPSINKEKLPGPDFLKTKLGTKDGQVQMILEENGSISAHTWSKATGRWTNVGVVVDAVGSNGNKKFYNGQEFDFVFDVDMEDGKPPLKLPYNLSENPYDAANRFIKDNEAPSTYLEEIASFIIKNTQGSTIGQNQQQASADPWGSDERYRPGDGKSTADNAQNIKPSILPQKSYLSILATHRQTIYNKVKEINSAYLADSQKEVALHQGEVEFLSVLCANLKDPTAANVSVPEIQVAIKIATRWPYKDRLPGLDLIRLVAVGSEAATYKNAEDVNLVDLIINGASNNTPVIETHIMMAIRALANLFISAEGRKLVMIEFKKIHDFISSSTKATSNRNLLVAATTVYINYSVIYTEGAEELDPDISNAIVEVLGEILSNQNDSEIVYRALVALGSFVATFKDIRSKSSNSSGIVSIVQKSMSKASDPRIRNVGQELLDMLA</sequence>
<name>A0A381L4A4_BLUGR</name>
<evidence type="ECO:0000313" key="9">
    <source>
        <dbReference type="EMBL" id="SUZ08738.1"/>
    </source>
</evidence>
<evidence type="ECO:0000259" key="8">
    <source>
        <dbReference type="PROSITE" id="PS51396"/>
    </source>
</evidence>
<dbReference type="Pfam" id="PF09070">
    <property type="entry name" value="PFU"/>
    <property type="match status" value="1"/>
</dbReference>
<dbReference type="SUPFAM" id="SSF50978">
    <property type="entry name" value="WD40 repeat-like"/>
    <property type="match status" value="1"/>
</dbReference>
<evidence type="ECO:0000256" key="4">
    <source>
        <dbReference type="ARBA" id="ARBA00022737"/>
    </source>
</evidence>
<evidence type="ECO:0000256" key="5">
    <source>
        <dbReference type="PROSITE-ProRule" id="PRU00221"/>
    </source>
</evidence>
<evidence type="ECO:0000256" key="3">
    <source>
        <dbReference type="ARBA" id="ARBA00022574"/>
    </source>
</evidence>
<dbReference type="InterPro" id="IPR038122">
    <property type="entry name" value="PFU_sf"/>
</dbReference>
<dbReference type="Gene3D" id="3.10.20.870">
    <property type="entry name" value="PFU (PLAA family ubiquitin binding), C-terminal domain"/>
    <property type="match status" value="1"/>
</dbReference>
<dbReference type="GO" id="GO:0043130">
    <property type="term" value="F:ubiquitin binding"/>
    <property type="evidence" value="ECO:0007669"/>
    <property type="project" value="TreeGrafter"/>
</dbReference>
<dbReference type="PROSITE" id="PS50082">
    <property type="entry name" value="WD_REPEATS_2"/>
    <property type="match status" value="3"/>
</dbReference>
<dbReference type="InterPro" id="IPR015943">
    <property type="entry name" value="WD40/YVTN_repeat-like_dom_sf"/>
</dbReference>
<dbReference type="InterPro" id="IPR013535">
    <property type="entry name" value="PUL_dom"/>
</dbReference>
<dbReference type="Pfam" id="PF00400">
    <property type="entry name" value="WD40"/>
    <property type="match status" value="5"/>
</dbReference>
<dbReference type="AlphaFoldDB" id="A0A381L4A4"/>
<keyword evidence="2" id="KW-0963">Cytoplasm</keyword>
<dbReference type="InterPro" id="IPR016024">
    <property type="entry name" value="ARM-type_fold"/>
</dbReference>
<gene>
    <name evidence="9" type="ORF">BGT96224V2_LOCUS1802</name>
</gene>
<keyword evidence="4" id="KW-0677">Repeat</keyword>
<dbReference type="InterPro" id="IPR001680">
    <property type="entry name" value="WD40_rpt"/>
</dbReference>
<accession>A0A381L4A4</accession>
<organism evidence="9">
    <name type="scientific">Blumeria graminis f. sp. tritici 96224</name>
    <dbReference type="NCBI Taxonomy" id="1268274"/>
    <lineage>
        <taxon>Eukaryota</taxon>
        <taxon>Fungi</taxon>
        <taxon>Dikarya</taxon>
        <taxon>Ascomycota</taxon>
        <taxon>Pezizomycotina</taxon>
        <taxon>Leotiomycetes</taxon>
        <taxon>Erysiphales</taxon>
        <taxon>Erysiphaceae</taxon>
        <taxon>Blumeria</taxon>
    </lineage>
</organism>
<feature type="domain" description="PUL" evidence="8">
    <location>
        <begin position="498"/>
        <end position="769"/>
    </location>
</feature>
<protein>
    <submittedName>
        <fullName evidence="9">Bgt-253</fullName>
    </submittedName>
</protein>
<dbReference type="SMART" id="SM00320">
    <property type="entry name" value="WD40"/>
    <property type="match status" value="6"/>
</dbReference>
<dbReference type="PROSITE" id="PS50294">
    <property type="entry name" value="WD_REPEATS_REGION"/>
    <property type="match status" value="1"/>
</dbReference>
<dbReference type="SUPFAM" id="SSF48371">
    <property type="entry name" value="ARM repeat"/>
    <property type="match status" value="1"/>
</dbReference>
<dbReference type="Gene3D" id="1.25.10.10">
    <property type="entry name" value="Leucine-rich Repeat Variant"/>
    <property type="match status" value="1"/>
</dbReference>
<keyword evidence="3 5" id="KW-0853">WD repeat</keyword>
<feature type="compositionally biased region" description="Polar residues" evidence="6">
    <location>
        <begin position="460"/>
        <end position="470"/>
    </location>
</feature>
<feature type="repeat" description="WD" evidence="5">
    <location>
        <begin position="105"/>
        <end position="136"/>
    </location>
</feature>
<evidence type="ECO:0000256" key="2">
    <source>
        <dbReference type="ARBA" id="ARBA00022490"/>
    </source>
</evidence>
<evidence type="ECO:0000259" key="7">
    <source>
        <dbReference type="PROSITE" id="PS51394"/>
    </source>
</evidence>
<feature type="region of interest" description="Disordered" evidence="6">
    <location>
        <begin position="460"/>
        <end position="493"/>
    </location>
</feature>
<dbReference type="GO" id="GO:0005634">
    <property type="term" value="C:nucleus"/>
    <property type="evidence" value="ECO:0007669"/>
    <property type="project" value="TreeGrafter"/>
</dbReference>